<evidence type="ECO:0000313" key="9">
    <source>
        <dbReference type="Proteomes" id="UP000664904"/>
    </source>
</evidence>
<dbReference type="InterPro" id="IPR050455">
    <property type="entry name" value="Tpx_Peroxidase_subfamily"/>
</dbReference>
<evidence type="ECO:0000259" key="7">
    <source>
        <dbReference type="PROSITE" id="PS51352"/>
    </source>
</evidence>
<dbReference type="InterPro" id="IPR018219">
    <property type="entry name" value="Tpx_CS"/>
</dbReference>
<keyword evidence="9" id="KW-1185">Reference proteome</keyword>
<evidence type="ECO:0000256" key="5">
    <source>
        <dbReference type="ARBA" id="ARBA00023284"/>
    </source>
</evidence>
<dbReference type="RefSeq" id="WP_208843860.1">
    <property type="nucleotide sequence ID" value="NZ_CP072133.1"/>
</dbReference>
<keyword evidence="5 6" id="KW-0676">Redox-active center</keyword>
<dbReference type="InterPro" id="IPR036249">
    <property type="entry name" value="Thioredoxin-like_sf"/>
</dbReference>
<reference evidence="8" key="1">
    <citation type="submission" date="2021-03" db="EMBL/GenBank/DDBJ databases">
        <title>Complete Genome of Pseudoalteromonas xiamenensis STKMTI.2, a new potential marine bacterium producing anti-Vibrio compounds.</title>
        <authorList>
            <person name="Handayani D.P."/>
            <person name="Isnansetyo A."/>
            <person name="Istiqomah I."/>
            <person name="Jumina J."/>
        </authorList>
    </citation>
    <scope>NUCLEOTIDE SEQUENCE</scope>
    <source>
        <strain evidence="8">STKMTI.2</strain>
    </source>
</reference>
<dbReference type="GO" id="GO:0008379">
    <property type="term" value="F:thioredoxin peroxidase activity"/>
    <property type="evidence" value="ECO:0007669"/>
    <property type="project" value="UniProtKB-UniRule"/>
</dbReference>
<dbReference type="EC" id="1.11.1.24" evidence="6"/>
<evidence type="ECO:0000256" key="4">
    <source>
        <dbReference type="ARBA" id="ARBA00023157"/>
    </source>
</evidence>
<dbReference type="HAMAP" id="MF_00269">
    <property type="entry name" value="Tpx"/>
    <property type="match status" value="1"/>
</dbReference>
<comment type="similarity">
    <text evidence="6">Belongs to the peroxiredoxin family. Tpx subfamily.</text>
</comment>
<dbReference type="InterPro" id="IPR013766">
    <property type="entry name" value="Thioredoxin_domain"/>
</dbReference>
<sequence>MNIVTFQGEPVFIGGDIPQVGALAPDFTLCAANLGEITLEQYRGKQVILNIFPSIDTPICAQSTIKFNKMVSQHDDTVVLCISADLPFAISRFCADEGLENVVIASCFRHPEFLDILGCGIEKGILRGLAARMVVVLDANGYVTHCELVSEITHEPNYDLAINALRASQCEA</sequence>
<comment type="miscellaneous">
    <text evidence="6">The active site is a conserved redox-active cysteine residue, the peroxidatic cysteine (C(P)), which makes the nucleophilic attack on the peroxide substrate. The peroxide oxidizes the C(P)-SH to cysteine sulfenic acid (C(P)-SOH), which then reacts with another cysteine residue, the resolving cysteine (C(R)), to form a disulfide bridge. The disulfide is subsequently reduced by an appropriate electron donor to complete the catalytic cycle. In this atypical 2-Cys peroxiredoxin, C(R) is present in the same subunit to form an intramolecular disulfide. The disulfide is subsequently reduced by thioredoxin.</text>
</comment>
<dbReference type="AlphaFoldDB" id="A0A975DI19"/>
<feature type="disulfide bond" description="Redox-active" evidence="6">
    <location>
        <begin position="60"/>
        <end position="94"/>
    </location>
</feature>
<evidence type="ECO:0000256" key="6">
    <source>
        <dbReference type="HAMAP-Rule" id="MF_00269"/>
    </source>
</evidence>
<dbReference type="NCBIfam" id="NF001808">
    <property type="entry name" value="PRK00522.1"/>
    <property type="match status" value="1"/>
</dbReference>
<evidence type="ECO:0000256" key="3">
    <source>
        <dbReference type="ARBA" id="ARBA00023002"/>
    </source>
</evidence>
<evidence type="ECO:0000256" key="1">
    <source>
        <dbReference type="ARBA" id="ARBA00022559"/>
    </source>
</evidence>
<proteinExistence type="inferred from homology"/>
<dbReference type="Pfam" id="PF08534">
    <property type="entry name" value="Redoxin"/>
    <property type="match status" value="1"/>
</dbReference>
<evidence type="ECO:0000256" key="2">
    <source>
        <dbReference type="ARBA" id="ARBA00022862"/>
    </source>
</evidence>
<keyword evidence="3 6" id="KW-0560">Oxidoreductase</keyword>
<gene>
    <name evidence="6 8" type="primary">tpx</name>
    <name evidence="8" type="ORF">J5O05_05005</name>
</gene>
<keyword evidence="4 6" id="KW-1015">Disulfide bond</keyword>
<protein>
    <recommendedName>
        <fullName evidence="6">Thiol peroxidase</fullName>
        <shortName evidence="6">Tpx</shortName>
        <ecNumber evidence="6">1.11.1.24</ecNumber>
    </recommendedName>
    <alternativeName>
        <fullName evidence="6">Peroxiredoxin tpx</fullName>
        <shortName evidence="6">Prx</shortName>
    </alternativeName>
    <alternativeName>
        <fullName evidence="6">Thioredoxin peroxidase</fullName>
    </alternativeName>
    <alternativeName>
        <fullName evidence="6">Thioredoxin-dependent peroxiredoxin</fullName>
    </alternativeName>
</protein>
<dbReference type="PROSITE" id="PS01265">
    <property type="entry name" value="TPX"/>
    <property type="match status" value="1"/>
</dbReference>
<dbReference type="PANTHER" id="PTHR43110">
    <property type="entry name" value="THIOL PEROXIDASE"/>
    <property type="match status" value="1"/>
</dbReference>
<dbReference type="SUPFAM" id="SSF52833">
    <property type="entry name" value="Thioredoxin-like"/>
    <property type="match status" value="1"/>
</dbReference>
<keyword evidence="2 6" id="KW-0049">Antioxidant</keyword>
<comment type="catalytic activity">
    <reaction evidence="6">
        <text>a hydroperoxide + [thioredoxin]-dithiol = an alcohol + [thioredoxin]-disulfide + H2O</text>
        <dbReference type="Rhea" id="RHEA:62620"/>
        <dbReference type="Rhea" id="RHEA-COMP:10698"/>
        <dbReference type="Rhea" id="RHEA-COMP:10700"/>
        <dbReference type="ChEBI" id="CHEBI:15377"/>
        <dbReference type="ChEBI" id="CHEBI:29950"/>
        <dbReference type="ChEBI" id="CHEBI:30879"/>
        <dbReference type="ChEBI" id="CHEBI:35924"/>
        <dbReference type="ChEBI" id="CHEBI:50058"/>
        <dbReference type="EC" id="1.11.1.24"/>
    </reaction>
</comment>
<keyword evidence="1 6" id="KW-0575">Peroxidase</keyword>
<comment type="function">
    <text evidence="6">Thiol-specific peroxidase that catalyzes the reduction of hydrogen peroxide and organic hydroperoxides to water and alcohols, respectively. Plays a role in cell protection against oxidative stress by detoxifying peroxides.</text>
</comment>
<dbReference type="PROSITE" id="PS51352">
    <property type="entry name" value="THIOREDOXIN_2"/>
    <property type="match status" value="1"/>
</dbReference>
<dbReference type="InterPro" id="IPR013740">
    <property type="entry name" value="Redoxin"/>
</dbReference>
<feature type="domain" description="Thioredoxin" evidence="7">
    <location>
        <begin position="18"/>
        <end position="167"/>
    </location>
</feature>
<dbReference type="InterPro" id="IPR002065">
    <property type="entry name" value="TPX"/>
</dbReference>
<evidence type="ECO:0000313" key="8">
    <source>
        <dbReference type="EMBL" id="QTH72238.1"/>
    </source>
</evidence>
<dbReference type="Proteomes" id="UP000664904">
    <property type="component" value="Chromosome"/>
</dbReference>
<name>A0A975DI19_9GAMM</name>
<dbReference type="EMBL" id="CP072133">
    <property type="protein sequence ID" value="QTH72238.1"/>
    <property type="molecule type" value="Genomic_DNA"/>
</dbReference>
<feature type="active site" description="Cysteine sulfenic acid (-SOH) intermediate" evidence="6">
    <location>
        <position position="60"/>
    </location>
</feature>
<dbReference type="KEGG" id="pxi:J5O05_05005"/>
<comment type="subunit">
    <text evidence="6">Homodimer.</text>
</comment>
<organism evidence="8 9">
    <name type="scientific">Pseudoalteromonas xiamenensis</name>
    <dbReference type="NCBI Taxonomy" id="882626"/>
    <lineage>
        <taxon>Bacteria</taxon>
        <taxon>Pseudomonadati</taxon>
        <taxon>Pseudomonadota</taxon>
        <taxon>Gammaproteobacteria</taxon>
        <taxon>Alteromonadales</taxon>
        <taxon>Pseudoalteromonadaceae</taxon>
        <taxon>Pseudoalteromonas</taxon>
    </lineage>
</organism>
<dbReference type="PANTHER" id="PTHR43110:SF1">
    <property type="entry name" value="THIOL PEROXIDASE"/>
    <property type="match status" value="1"/>
</dbReference>
<dbReference type="Gene3D" id="3.40.30.10">
    <property type="entry name" value="Glutaredoxin"/>
    <property type="match status" value="1"/>
</dbReference>
<dbReference type="CDD" id="cd03014">
    <property type="entry name" value="PRX_Atyp2cys"/>
    <property type="match status" value="1"/>
</dbReference>
<accession>A0A975DI19</accession>